<dbReference type="Proteomes" id="UP000289886">
    <property type="component" value="Unassembled WGS sequence"/>
</dbReference>
<dbReference type="EMBL" id="SCEB01214449">
    <property type="protein sequence ID" value="RXM35274.1"/>
    <property type="molecule type" value="Genomic_DNA"/>
</dbReference>
<dbReference type="InterPro" id="IPR038269">
    <property type="entry name" value="SCAN_sf"/>
</dbReference>
<proteinExistence type="predicted"/>
<dbReference type="Gene3D" id="1.10.4020.10">
    <property type="entry name" value="DNA breaking-rejoining enzymes"/>
    <property type="match status" value="1"/>
</dbReference>
<protein>
    <submittedName>
        <fullName evidence="1">Uncharacterized protein</fullName>
    </submittedName>
</protein>
<evidence type="ECO:0000313" key="2">
    <source>
        <dbReference type="Proteomes" id="UP000289886"/>
    </source>
</evidence>
<dbReference type="SUPFAM" id="SSF47353">
    <property type="entry name" value="Retrovirus capsid dimerization domain-like"/>
    <property type="match status" value="1"/>
</dbReference>
<reference evidence="1 2" key="1">
    <citation type="submission" date="2019-01" db="EMBL/GenBank/DDBJ databases">
        <title>Draft Genome and Complete Hox-Cluster Characterization of the Sterlet Sturgeon (Acipenser ruthenus).</title>
        <authorList>
            <person name="Wei Q."/>
        </authorList>
    </citation>
    <scope>NUCLEOTIDE SEQUENCE [LARGE SCALE GENOMIC DNA]</scope>
    <source>
        <strain evidence="1">WHYD16114868_AA</strain>
        <tissue evidence="1">Blood</tissue>
    </source>
</reference>
<keyword evidence="2" id="KW-1185">Reference proteome</keyword>
<evidence type="ECO:0000313" key="1">
    <source>
        <dbReference type="EMBL" id="RXM35274.1"/>
    </source>
</evidence>
<accession>A0A444UJF4</accession>
<organism evidence="1 2">
    <name type="scientific">Acipenser ruthenus</name>
    <name type="common">Sterlet sturgeon</name>
    <dbReference type="NCBI Taxonomy" id="7906"/>
    <lineage>
        <taxon>Eukaryota</taxon>
        <taxon>Metazoa</taxon>
        <taxon>Chordata</taxon>
        <taxon>Craniata</taxon>
        <taxon>Vertebrata</taxon>
        <taxon>Euteleostomi</taxon>
        <taxon>Actinopterygii</taxon>
        <taxon>Chondrostei</taxon>
        <taxon>Acipenseriformes</taxon>
        <taxon>Acipenseridae</taxon>
        <taxon>Acipenser</taxon>
    </lineage>
</organism>
<name>A0A444UJF4_ACIRT</name>
<gene>
    <name evidence="1" type="ORF">EOD39_4202</name>
</gene>
<sequence>MDRMSVLLLAGPRRDVVAELEVHAVAVLLKPWVPKTTPEDGLKAFLVAFEWWSTQLGPNLIGYTQAAYWTMTHEAALYYDAVKTAILQCLNNTEEAYRHRFQEYQRPVGVRSRVVAQQLAHQMIQWARADIRTAAEVAELFTIEQLAEVSEDPRLA</sequence>
<dbReference type="AlphaFoldDB" id="A0A444UJF4"/>
<comment type="caution">
    <text evidence="1">The sequence shown here is derived from an EMBL/GenBank/DDBJ whole genome shotgun (WGS) entry which is preliminary data.</text>
</comment>